<gene>
    <name evidence="3" type="ORF">HMPREF0663_10054</name>
</gene>
<name>E7RLQ4_9BACT</name>
<dbReference type="HOGENOM" id="CLU_068210_0_0_10"/>
<accession>E7RLQ4</accession>
<dbReference type="STRING" id="28134.SAMN05444288_0787"/>
<evidence type="ECO:0000259" key="2">
    <source>
        <dbReference type="Pfam" id="PF14274"/>
    </source>
</evidence>
<dbReference type="InterPro" id="IPR013728">
    <property type="entry name" value="BT_3987-like_N"/>
</dbReference>
<dbReference type="RefSeq" id="WP_004368699.1">
    <property type="nucleotide sequence ID" value="NZ_GL833119.1"/>
</dbReference>
<dbReference type="Pfam" id="PF08522">
    <property type="entry name" value="BT_3987-like_N"/>
    <property type="match status" value="1"/>
</dbReference>
<dbReference type="eggNOG" id="ENOG502ZBGW">
    <property type="taxonomic scope" value="Bacteria"/>
</dbReference>
<evidence type="ECO:0000313" key="4">
    <source>
        <dbReference type="Proteomes" id="UP000005580"/>
    </source>
</evidence>
<sequence>MKAKYIMIFAGLLLLSGCNDNEVFEKEQYKHVFSFICNTDHVSQKMFNLSDTLRTGYISLSMGGSNPTDEDVTVKIVKAPDILSQYNLSQYEYSVDKYAKMLPAANYELSTLTCVIKAGEVNGVIPFTVHPEGLSPDSVYYLPLKIDSYDNYEVNASRNYLLYQVQIKNTWATGTTNGTSYTMSGLRYENGSTTPISVPGTKALYPITAKTVRTMAGNEAFDSKVSNLDLFAICLDIADDGKVTIRPYKDIMIEQLDGDTDYPNKYFLEKTDYYTYHNFLLHYKYKSGNNWYEIKEELRAQVIAD</sequence>
<dbReference type="Gene3D" id="2.60.40.1740">
    <property type="entry name" value="hypothetical protein (bacova_03559)"/>
    <property type="match status" value="1"/>
</dbReference>
<dbReference type="Proteomes" id="UP000005580">
    <property type="component" value="Unassembled WGS sequence"/>
</dbReference>
<feature type="domain" description="BT-3987-like N-terminal" evidence="1">
    <location>
        <begin position="36"/>
        <end position="152"/>
    </location>
</feature>
<protein>
    <recommendedName>
        <fullName evidence="5">DUF4361 domain-containing protein</fullName>
    </recommendedName>
</protein>
<feature type="domain" description="BT-3044-like C-terminal" evidence="2">
    <location>
        <begin position="160"/>
        <end position="299"/>
    </location>
</feature>
<keyword evidence="4" id="KW-1185">Reference proteome</keyword>
<dbReference type="PROSITE" id="PS51257">
    <property type="entry name" value="PROKAR_LIPOPROTEIN"/>
    <property type="match status" value="1"/>
</dbReference>
<reference evidence="3" key="1">
    <citation type="submission" date="2011-01" db="EMBL/GenBank/DDBJ databases">
        <authorList>
            <person name="Muzny D."/>
            <person name="Qin X."/>
            <person name="Buhay C."/>
            <person name="Dugan-Rocha S."/>
            <person name="Ding Y."/>
            <person name="Chen G."/>
            <person name="Hawes A."/>
            <person name="Holder M."/>
            <person name="Jhangiani S."/>
            <person name="Johnson A."/>
            <person name="Khan Z."/>
            <person name="Li Z."/>
            <person name="Liu W."/>
            <person name="Liu X."/>
            <person name="Perez L."/>
            <person name="Shen H."/>
            <person name="Wang Q."/>
            <person name="Watt J."/>
            <person name="Xi L."/>
            <person name="Xin Y."/>
            <person name="Zhou J."/>
            <person name="Deng J."/>
            <person name="Jiang H."/>
            <person name="Liu Y."/>
            <person name="Qu J."/>
            <person name="Song X.-Z."/>
            <person name="Zhang L."/>
            <person name="Villasana D."/>
            <person name="Johnson A."/>
            <person name="Liu J."/>
            <person name="Liyanage D."/>
            <person name="Lorensuhewa L."/>
            <person name="Robinson T."/>
            <person name="Song A."/>
            <person name="Song B.-B."/>
            <person name="Dinh H."/>
            <person name="Thornton R."/>
            <person name="Coyle M."/>
            <person name="Francisco L."/>
            <person name="Jackson L."/>
            <person name="Javaid M."/>
            <person name="Korchina V."/>
            <person name="Kovar C."/>
            <person name="Mata R."/>
            <person name="Mathew T."/>
            <person name="Ngo R."/>
            <person name="Nguyen L."/>
            <person name="Nguyen N."/>
            <person name="Okwuonu G."/>
            <person name="Ongeri F."/>
            <person name="Pham C."/>
            <person name="Simmons D."/>
            <person name="Wilczek-Boney K."/>
            <person name="Hale W."/>
            <person name="Jakkamsetti A."/>
            <person name="Pham P."/>
            <person name="Ruth R."/>
            <person name="San Lucas F."/>
            <person name="Warren J."/>
            <person name="Zhang J."/>
            <person name="Zhao Z."/>
            <person name="Zhou C."/>
            <person name="Zhu D."/>
            <person name="Lee S."/>
            <person name="Bess C."/>
            <person name="Blankenburg K."/>
            <person name="Forbes L."/>
            <person name="Fu Q."/>
            <person name="Gubbala S."/>
            <person name="Hirani K."/>
            <person name="Jayaseelan J.C."/>
            <person name="Lara F."/>
            <person name="Munidasa M."/>
            <person name="Palculict T."/>
            <person name="Patil S."/>
            <person name="Pu L.-L."/>
            <person name="Saada N."/>
            <person name="Tang L."/>
            <person name="Weissenberger G."/>
            <person name="Zhu Y."/>
            <person name="Hemphill L."/>
            <person name="Shang Y."/>
            <person name="Youmans B."/>
            <person name="Ayvaz T."/>
            <person name="Ross M."/>
            <person name="Santibanez J."/>
            <person name="Aqrawi P."/>
            <person name="Gross S."/>
            <person name="Joshi V."/>
            <person name="Fowler G."/>
            <person name="Nazareth L."/>
            <person name="Reid J."/>
            <person name="Worley K."/>
            <person name="Petrosino J."/>
            <person name="Highlander S."/>
            <person name="Gibbs R."/>
        </authorList>
    </citation>
    <scope>NUCLEOTIDE SEQUENCE [LARGE SCALE GENOMIC DNA]</scope>
    <source>
        <strain evidence="3">ATCC 33269</strain>
    </source>
</reference>
<dbReference type="EMBL" id="AEPE02000002">
    <property type="protein sequence ID" value="EFZ37685.1"/>
    <property type="molecule type" value="Genomic_DNA"/>
</dbReference>
<dbReference type="AlphaFoldDB" id="E7RLQ4"/>
<comment type="caution">
    <text evidence="3">The sequence shown here is derived from an EMBL/GenBank/DDBJ whole genome shotgun (WGS) entry which is preliminary data.</text>
</comment>
<dbReference type="Pfam" id="PF14274">
    <property type="entry name" value="BT_3044-like_C"/>
    <property type="match status" value="1"/>
</dbReference>
<evidence type="ECO:0008006" key="5">
    <source>
        <dbReference type="Google" id="ProtNLM"/>
    </source>
</evidence>
<evidence type="ECO:0000313" key="3">
    <source>
        <dbReference type="EMBL" id="EFZ37685.1"/>
    </source>
</evidence>
<dbReference type="InterPro" id="IPR025371">
    <property type="entry name" value="BT_3044-like_C"/>
</dbReference>
<proteinExistence type="predicted"/>
<organism evidence="3 4">
    <name type="scientific">Hoylesella oralis ATCC 33269</name>
    <dbReference type="NCBI Taxonomy" id="873533"/>
    <lineage>
        <taxon>Bacteria</taxon>
        <taxon>Pseudomonadati</taxon>
        <taxon>Bacteroidota</taxon>
        <taxon>Bacteroidia</taxon>
        <taxon>Bacteroidales</taxon>
        <taxon>Prevotellaceae</taxon>
        <taxon>Hoylesella</taxon>
    </lineage>
</organism>
<evidence type="ECO:0000259" key="1">
    <source>
        <dbReference type="Pfam" id="PF08522"/>
    </source>
</evidence>